<feature type="domain" description="Alcohol dehydrogenase-like N-terminal" evidence="6">
    <location>
        <begin position="1"/>
        <end position="55"/>
    </location>
</feature>
<keyword evidence="5" id="KW-0560">Oxidoreductase</keyword>
<reference evidence="7" key="1">
    <citation type="submission" date="2023-03" db="EMBL/GenBank/DDBJ databases">
        <authorList>
            <person name="Steffen K."/>
            <person name="Cardenas P."/>
        </authorList>
    </citation>
    <scope>NUCLEOTIDE SEQUENCE</scope>
</reference>
<evidence type="ECO:0000313" key="8">
    <source>
        <dbReference type="Proteomes" id="UP001174909"/>
    </source>
</evidence>
<dbReference type="Proteomes" id="UP001174909">
    <property type="component" value="Unassembled WGS sequence"/>
</dbReference>
<dbReference type="InterPro" id="IPR013154">
    <property type="entry name" value="ADH-like_N"/>
</dbReference>
<dbReference type="SUPFAM" id="SSF51735">
    <property type="entry name" value="NAD(P)-binding Rossmann-fold domains"/>
    <property type="match status" value="1"/>
</dbReference>
<dbReference type="GO" id="GO:0004022">
    <property type="term" value="F:alcohol dehydrogenase (NAD+) activity"/>
    <property type="evidence" value="ECO:0007669"/>
    <property type="project" value="TreeGrafter"/>
</dbReference>
<dbReference type="PANTHER" id="PTHR42940">
    <property type="entry name" value="ALCOHOL DEHYDROGENASE 1-RELATED"/>
    <property type="match status" value="1"/>
</dbReference>
<evidence type="ECO:0000256" key="3">
    <source>
        <dbReference type="ARBA" id="ARBA00022723"/>
    </source>
</evidence>
<feature type="non-terminal residue" evidence="7">
    <location>
        <position position="1"/>
    </location>
</feature>
<evidence type="ECO:0000256" key="5">
    <source>
        <dbReference type="ARBA" id="ARBA00023002"/>
    </source>
</evidence>
<dbReference type="InterPro" id="IPR036291">
    <property type="entry name" value="NAD(P)-bd_dom_sf"/>
</dbReference>
<evidence type="ECO:0000256" key="1">
    <source>
        <dbReference type="ARBA" id="ARBA00001947"/>
    </source>
</evidence>
<name>A0AA35SYF7_GEOBA</name>
<dbReference type="AlphaFoldDB" id="A0AA35SYF7"/>
<dbReference type="GO" id="GO:0005737">
    <property type="term" value="C:cytoplasm"/>
    <property type="evidence" value="ECO:0007669"/>
    <property type="project" value="TreeGrafter"/>
</dbReference>
<dbReference type="Gene3D" id="3.40.50.720">
    <property type="entry name" value="NAD(P)-binding Rossmann-like Domain"/>
    <property type="match status" value="1"/>
</dbReference>
<dbReference type="InterPro" id="IPR011032">
    <property type="entry name" value="GroES-like_sf"/>
</dbReference>
<comment type="cofactor">
    <cofactor evidence="1">
        <name>Zn(2+)</name>
        <dbReference type="ChEBI" id="CHEBI:29105"/>
    </cofactor>
</comment>
<accession>A0AA35SYF7</accession>
<evidence type="ECO:0000256" key="2">
    <source>
        <dbReference type="ARBA" id="ARBA00008072"/>
    </source>
</evidence>
<keyword evidence="4" id="KW-0862">Zinc</keyword>
<evidence type="ECO:0000259" key="6">
    <source>
        <dbReference type="Pfam" id="PF08240"/>
    </source>
</evidence>
<proteinExistence type="inferred from homology"/>
<comment type="similarity">
    <text evidence="2">Belongs to the zinc-containing alcohol dehydrogenase family.</text>
</comment>
<protein>
    <submittedName>
        <fullName evidence="7">Probable alcohol dehydrogenase AdhA</fullName>
    </submittedName>
</protein>
<organism evidence="7 8">
    <name type="scientific">Geodia barretti</name>
    <name type="common">Barrett's horny sponge</name>
    <dbReference type="NCBI Taxonomy" id="519541"/>
    <lineage>
        <taxon>Eukaryota</taxon>
        <taxon>Metazoa</taxon>
        <taxon>Porifera</taxon>
        <taxon>Demospongiae</taxon>
        <taxon>Heteroscleromorpha</taxon>
        <taxon>Tetractinellida</taxon>
        <taxon>Astrophorina</taxon>
        <taxon>Geodiidae</taxon>
        <taxon>Geodia</taxon>
    </lineage>
</organism>
<dbReference type="PANTHER" id="PTHR42940:SF8">
    <property type="entry name" value="VACUOLAR PROTEIN SORTING-ASSOCIATED PROTEIN 11"/>
    <property type="match status" value="1"/>
</dbReference>
<gene>
    <name evidence="7" type="ORF">GBAR_LOCUS21414</name>
</gene>
<dbReference type="Gene3D" id="3.90.180.10">
    <property type="entry name" value="Medium-chain alcohol dehydrogenases, catalytic domain"/>
    <property type="match status" value="1"/>
</dbReference>
<evidence type="ECO:0000313" key="7">
    <source>
        <dbReference type="EMBL" id="CAI8038400.1"/>
    </source>
</evidence>
<evidence type="ECO:0000256" key="4">
    <source>
        <dbReference type="ARBA" id="ARBA00022833"/>
    </source>
</evidence>
<dbReference type="SUPFAM" id="SSF50129">
    <property type="entry name" value="GroES-like"/>
    <property type="match status" value="1"/>
</dbReference>
<keyword evidence="8" id="KW-1185">Reference proteome</keyword>
<comment type="caution">
    <text evidence="7">The sequence shown here is derived from an EMBL/GenBank/DDBJ whole genome shotgun (WGS) entry which is preliminary data.</text>
</comment>
<sequence>QRVGVPWLGWTCGTCRYCREGQENLCENARFTGYHLNGGFADYCVVDARFCFPLNQNSGLSDLNLAPLLCAGLIGYRAFRMAVNTNGTDSTQTIGFYGFGSAARILLQLVRHENCDVYAITRTGDVERQKVARRLGAIWAGGSDEDMPAVLDAAIIFAPTGPLVPIALKAVRKGGSVICAGIHMSDIPSFPYEYLWGERIIRSVANLTRKDGEEFLKRAAEIPIKPTVVSYLLKDINAALDDLRRGRIDGTGVIDLQAD</sequence>
<dbReference type="GO" id="GO:0046872">
    <property type="term" value="F:metal ion binding"/>
    <property type="evidence" value="ECO:0007669"/>
    <property type="project" value="UniProtKB-KW"/>
</dbReference>
<dbReference type="EMBL" id="CASHTH010002987">
    <property type="protein sequence ID" value="CAI8038400.1"/>
    <property type="molecule type" value="Genomic_DNA"/>
</dbReference>
<dbReference type="Pfam" id="PF08240">
    <property type="entry name" value="ADH_N"/>
    <property type="match status" value="1"/>
</dbReference>
<keyword evidence="3" id="KW-0479">Metal-binding</keyword>